<gene>
    <name evidence="1" type="ORF">SAMN04488059_105187</name>
</gene>
<dbReference type="AlphaFoldDB" id="A0A1I1JMJ3"/>
<keyword evidence="1" id="KW-0378">Hydrolase</keyword>
<sequence>MLQGLSPANLASNLQSILTRLKAHAVPVLLLGMQASPVLGTEYVIAFNVVYPTLAQQFDVPLHGFFLEGVALDSNLNQADRIHPNAAGVKAIVSRVLPDVEKLLSQAQ</sequence>
<reference evidence="1 2" key="1">
    <citation type="submission" date="2016-10" db="EMBL/GenBank/DDBJ databases">
        <authorList>
            <person name="de Groot N.N."/>
        </authorList>
    </citation>
    <scope>NUCLEOTIDE SEQUENCE [LARGE SCALE GENOMIC DNA]</scope>
    <source>
        <strain evidence="1 2">CGMCC 1.10210</strain>
    </source>
</reference>
<name>A0A1I1JMJ3_9HYPH</name>
<dbReference type="STRING" id="728005.SAMN04488059_105187"/>
<dbReference type="EMBL" id="FOMB01000005">
    <property type="protein sequence ID" value="SFC47123.1"/>
    <property type="molecule type" value="Genomic_DNA"/>
</dbReference>
<dbReference type="GO" id="GO:0016788">
    <property type="term" value="F:hydrolase activity, acting on ester bonds"/>
    <property type="evidence" value="ECO:0007669"/>
    <property type="project" value="UniProtKB-ARBA"/>
</dbReference>
<accession>A0A1I1JMJ3</accession>
<protein>
    <submittedName>
        <fullName evidence="1">GDSL-like Lipase/Acylhydrolase family</fullName>
    </submittedName>
</protein>
<proteinExistence type="predicted"/>
<evidence type="ECO:0000313" key="1">
    <source>
        <dbReference type="EMBL" id="SFC47123.1"/>
    </source>
</evidence>
<dbReference type="InterPro" id="IPR036514">
    <property type="entry name" value="SGNH_hydro_sf"/>
</dbReference>
<dbReference type="Proteomes" id="UP000182258">
    <property type="component" value="Unassembled WGS sequence"/>
</dbReference>
<evidence type="ECO:0000313" key="2">
    <source>
        <dbReference type="Proteomes" id="UP000182258"/>
    </source>
</evidence>
<organism evidence="1 2">
    <name type="scientific">Devosia psychrophila</name>
    <dbReference type="NCBI Taxonomy" id="728005"/>
    <lineage>
        <taxon>Bacteria</taxon>
        <taxon>Pseudomonadati</taxon>
        <taxon>Pseudomonadota</taxon>
        <taxon>Alphaproteobacteria</taxon>
        <taxon>Hyphomicrobiales</taxon>
        <taxon>Devosiaceae</taxon>
        <taxon>Devosia</taxon>
    </lineage>
</organism>
<dbReference type="Gene3D" id="3.40.50.1110">
    <property type="entry name" value="SGNH hydrolase"/>
    <property type="match status" value="1"/>
</dbReference>
<dbReference type="SUPFAM" id="SSF52266">
    <property type="entry name" value="SGNH hydrolase"/>
    <property type="match status" value="1"/>
</dbReference>